<dbReference type="AlphaFoldDB" id="A0A5Q0H5N8"/>
<dbReference type="OrthoDB" id="3405600at2"/>
<dbReference type="EMBL" id="CP034550">
    <property type="protein sequence ID" value="QFZ21303.1"/>
    <property type="molecule type" value="Genomic_DNA"/>
</dbReference>
<evidence type="ECO:0000313" key="2">
    <source>
        <dbReference type="Proteomes" id="UP000325787"/>
    </source>
</evidence>
<protein>
    <submittedName>
        <fullName evidence="1">Uncharacterized protein</fullName>
    </submittedName>
</protein>
<proteinExistence type="predicted"/>
<gene>
    <name evidence="1" type="ORF">EKG83_31440</name>
</gene>
<dbReference type="Proteomes" id="UP000325787">
    <property type="component" value="Chromosome"/>
</dbReference>
<sequence>MSNAPLDPGVLDRVAPGLAEVFAEFADEVGGAATLAEFLEVLGWAVPTALVDFPYPLGLTATLKGNKRYAADRPSRVPELNDHVFEDAREHAAAVVRATDGTPEQFAAALLQVLRTGAVELADVDPTEVRKLVVSAGKAPRPVPGDVLAIPVAPHGYRLAVVLTRNQFGTALGLFDGVSPDGRPDARLLAAPGRFPVYTEESLLKDGTWRVVGHDEGLLARFPANPEIYHRPRPGGGTGEFGAAETVDGALRLVDEEEARAVGLADNTYRQTMTAAFLQKVLTERAGAGR</sequence>
<accession>A0A5Q0H5N8</accession>
<dbReference type="RefSeq" id="WP_033429288.1">
    <property type="nucleotide sequence ID" value="NZ_CP034550.1"/>
</dbReference>
<dbReference type="KEGG" id="ssyi:EKG83_31440"/>
<keyword evidence="2" id="KW-1185">Reference proteome</keyword>
<evidence type="ECO:0000313" key="1">
    <source>
        <dbReference type="EMBL" id="QFZ21303.1"/>
    </source>
</evidence>
<name>A0A5Q0H5N8_SACSY</name>
<organism evidence="1 2">
    <name type="scientific">Saccharothrix syringae</name>
    <name type="common">Nocardiopsis syringae</name>
    <dbReference type="NCBI Taxonomy" id="103733"/>
    <lineage>
        <taxon>Bacteria</taxon>
        <taxon>Bacillati</taxon>
        <taxon>Actinomycetota</taxon>
        <taxon>Actinomycetes</taxon>
        <taxon>Pseudonocardiales</taxon>
        <taxon>Pseudonocardiaceae</taxon>
        <taxon>Saccharothrix</taxon>
    </lineage>
</organism>
<reference evidence="2" key="1">
    <citation type="journal article" date="2021" name="Curr. Microbiol.">
        <title>Complete genome of nocamycin-producing strain Saccharothrix syringae NRRL B-16468 reveals the biosynthetic potential for secondary metabolites.</title>
        <authorList>
            <person name="Mo X."/>
            <person name="Yang S."/>
        </authorList>
    </citation>
    <scope>NUCLEOTIDE SEQUENCE [LARGE SCALE GENOMIC DNA]</scope>
    <source>
        <strain evidence="2">ATCC 51364 / DSM 43886 / JCM 6844 / KCTC 9398 / NBRC 14523 / NRRL B-16468 / INA 2240</strain>
    </source>
</reference>